<feature type="transmembrane region" description="Helical" evidence="1">
    <location>
        <begin position="50"/>
        <end position="71"/>
    </location>
</feature>
<keyword evidence="1" id="KW-0472">Membrane</keyword>
<organism evidence="2 3">
    <name type="scientific">Candidatus Syntrophonatronum acetioxidans</name>
    <dbReference type="NCBI Taxonomy" id="1795816"/>
    <lineage>
        <taxon>Bacteria</taxon>
        <taxon>Bacillati</taxon>
        <taxon>Bacillota</taxon>
        <taxon>Clostridia</taxon>
        <taxon>Eubacteriales</taxon>
        <taxon>Syntrophomonadaceae</taxon>
        <taxon>Candidatus Syntrophonatronum</taxon>
    </lineage>
</organism>
<feature type="transmembrane region" description="Helical" evidence="1">
    <location>
        <begin position="83"/>
        <end position="103"/>
    </location>
</feature>
<dbReference type="AlphaFoldDB" id="A0A424YDU9"/>
<keyword evidence="1" id="KW-0812">Transmembrane</keyword>
<comment type="caution">
    <text evidence="2">The sequence shown here is derived from an EMBL/GenBank/DDBJ whole genome shotgun (WGS) entry which is preliminary data.</text>
</comment>
<dbReference type="EMBL" id="QZAA01000165">
    <property type="protein sequence ID" value="RQD75256.1"/>
    <property type="molecule type" value="Genomic_DNA"/>
</dbReference>
<evidence type="ECO:0000313" key="3">
    <source>
        <dbReference type="Proteomes" id="UP000285138"/>
    </source>
</evidence>
<reference evidence="2 3" key="1">
    <citation type="submission" date="2018-08" db="EMBL/GenBank/DDBJ databases">
        <title>The metabolism and importance of syntrophic acetate oxidation coupled to methane or sulfide production in haloalkaline environments.</title>
        <authorList>
            <person name="Timmers P.H.A."/>
            <person name="Vavourakis C.D."/>
            <person name="Sorokin D.Y."/>
            <person name="Sinninghe Damste J.S."/>
            <person name="Muyzer G."/>
            <person name="Stams A.J.M."/>
            <person name="Plugge C.M."/>
        </authorList>
    </citation>
    <scope>NUCLEOTIDE SEQUENCE [LARGE SCALE GENOMIC DNA]</scope>
    <source>
        <strain evidence="2">MSAO_Bac1</strain>
    </source>
</reference>
<keyword evidence="1" id="KW-1133">Transmembrane helix</keyword>
<dbReference type="Pfam" id="PF14034">
    <property type="entry name" value="Spore_YtrH"/>
    <property type="match status" value="1"/>
</dbReference>
<feature type="transmembrane region" description="Helical" evidence="1">
    <location>
        <begin position="7"/>
        <end position="30"/>
    </location>
</feature>
<gene>
    <name evidence="2" type="ORF">D5R97_06350</name>
</gene>
<proteinExistence type="predicted"/>
<protein>
    <submittedName>
        <fullName evidence="2">Sporulation protein</fullName>
    </submittedName>
</protein>
<evidence type="ECO:0000313" key="2">
    <source>
        <dbReference type="EMBL" id="RQD75256.1"/>
    </source>
</evidence>
<name>A0A424YDU9_9FIRM</name>
<dbReference type="Proteomes" id="UP000285138">
    <property type="component" value="Unassembled WGS sequence"/>
</dbReference>
<dbReference type="InterPro" id="IPR025689">
    <property type="entry name" value="Spore_YtrH"/>
</dbReference>
<accession>A0A424YDU9</accession>
<evidence type="ECO:0000256" key="1">
    <source>
        <dbReference type="SAM" id="Phobius"/>
    </source>
</evidence>
<sequence length="107" mass="11679">MDKFLHTLIYNFFIALGVILGGSFIGSLGAIFCQEPPLKVMLDMAGKLKIWALVSAIGGTFATIRIIETGFLDGQLTSIIKQFLFILSAFYGSHLGYLLIVFITDGN</sequence>